<proteinExistence type="predicted"/>
<dbReference type="InterPro" id="IPR050194">
    <property type="entry name" value="Glycosyltransferase_grp1"/>
</dbReference>
<evidence type="ECO:0000313" key="4">
    <source>
        <dbReference type="Proteomes" id="UP001623660"/>
    </source>
</evidence>
<dbReference type="EC" id="2.4.-.-" evidence="3"/>
<keyword evidence="3" id="KW-0328">Glycosyltransferase</keyword>
<reference evidence="3 4" key="1">
    <citation type="submission" date="2024-11" db="EMBL/GenBank/DDBJ databases">
        <authorList>
            <person name="Heng Y.C."/>
            <person name="Lim A.C.H."/>
            <person name="Lee J.K.Y."/>
            <person name="Kittelmann S."/>
        </authorList>
    </citation>
    <scope>NUCLEOTIDE SEQUENCE [LARGE SCALE GENOMIC DNA]</scope>
    <source>
        <strain evidence="3 4">WILCCON 0269</strain>
    </source>
</reference>
<dbReference type="Proteomes" id="UP001623660">
    <property type="component" value="Unassembled WGS sequence"/>
</dbReference>
<name>A0ABW8SEZ7_9CLOT</name>
<keyword evidence="3" id="KW-0808">Transferase</keyword>
<dbReference type="PANTHER" id="PTHR45947:SF3">
    <property type="entry name" value="SULFOQUINOVOSYL TRANSFERASE SQD2"/>
    <property type="match status" value="1"/>
</dbReference>
<dbReference type="Gene3D" id="3.40.50.2000">
    <property type="entry name" value="Glycogen Phosphorylase B"/>
    <property type="match status" value="2"/>
</dbReference>
<comment type="caution">
    <text evidence="3">The sequence shown here is derived from an EMBL/GenBank/DDBJ whole genome shotgun (WGS) entry which is preliminary data.</text>
</comment>
<dbReference type="PANTHER" id="PTHR45947">
    <property type="entry name" value="SULFOQUINOVOSYL TRANSFERASE SQD2"/>
    <property type="match status" value="1"/>
</dbReference>
<organism evidence="3 4">
    <name type="scientific">Candidatus Clostridium eludens</name>
    <dbReference type="NCBI Taxonomy" id="3381663"/>
    <lineage>
        <taxon>Bacteria</taxon>
        <taxon>Bacillati</taxon>
        <taxon>Bacillota</taxon>
        <taxon>Clostridia</taxon>
        <taxon>Eubacteriales</taxon>
        <taxon>Clostridiaceae</taxon>
        <taxon>Clostridium</taxon>
    </lineage>
</organism>
<evidence type="ECO:0000259" key="1">
    <source>
        <dbReference type="Pfam" id="PF00534"/>
    </source>
</evidence>
<feature type="domain" description="Glycosyl transferase family 1" evidence="1">
    <location>
        <begin position="177"/>
        <end position="340"/>
    </location>
</feature>
<dbReference type="RefSeq" id="WP_406790736.1">
    <property type="nucleotide sequence ID" value="NZ_JBJHZX010000003.1"/>
</dbReference>
<dbReference type="SUPFAM" id="SSF53756">
    <property type="entry name" value="UDP-Glycosyltransferase/glycogen phosphorylase"/>
    <property type="match status" value="1"/>
</dbReference>
<protein>
    <submittedName>
        <fullName evidence="3">Glycosyltransferase family 4 protein</fullName>
        <ecNumber evidence="3">2.4.-.-</ecNumber>
    </submittedName>
</protein>
<evidence type="ECO:0000259" key="2">
    <source>
        <dbReference type="Pfam" id="PF13439"/>
    </source>
</evidence>
<gene>
    <name evidence="3" type="ORF">ACJDU8_03370</name>
</gene>
<keyword evidence="4" id="KW-1185">Reference proteome</keyword>
<evidence type="ECO:0000313" key="3">
    <source>
        <dbReference type="EMBL" id="MFL0194614.1"/>
    </source>
</evidence>
<dbReference type="Pfam" id="PF13439">
    <property type="entry name" value="Glyco_transf_4"/>
    <property type="match status" value="1"/>
</dbReference>
<dbReference type="InterPro" id="IPR028098">
    <property type="entry name" value="Glyco_trans_4-like_N"/>
</dbReference>
<sequence length="370" mass="42158">MTHIRVLQVISANDTGGGGVHVLNLAFYSQNVFHCTIGTIGEGELYEKSKSLKIDTVKFKKNPTYGKDIMEYIMQNQIDIVNFHGAKAFFIYYLLRNKITVPAVATVHSNYKKDFLNNKIKYLFYTPLSSISLKKFKYYICVSNYLKNLLEKNNFKGEKFIVTNGIDFHNINIKCNRENIRKKYGILKDDFVYVNVARMHPIKNQISLIKAFNLLRSYVQNVKLLIVGDGPMEKELRKKILQLNLEDNVILAGYKPNAIDFINAGEVGILTSFNEGGAPPIVLLESAAVKKFFIAPDVGSIGKVMDKGSVLLVNPVSEEDIYRKMKEVYDKRDEISLMGQNLYNASVSKFSIDNFCRKYLEAYTEVLSEK</sequence>
<feature type="domain" description="Glycosyltransferase subfamily 4-like N-terminal" evidence="2">
    <location>
        <begin position="16"/>
        <end position="167"/>
    </location>
</feature>
<dbReference type="GO" id="GO:0016757">
    <property type="term" value="F:glycosyltransferase activity"/>
    <property type="evidence" value="ECO:0007669"/>
    <property type="project" value="UniProtKB-KW"/>
</dbReference>
<dbReference type="EMBL" id="JBJHZX010000003">
    <property type="protein sequence ID" value="MFL0194614.1"/>
    <property type="molecule type" value="Genomic_DNA"/>
</dbReference>
<dbReference type="Pfam" id="PF00534">
    <property type="entry name" value="Glycos_transf_1"/>
    <property type="match status" value="1"/>
</dbReference>
<dbReference type="CDD" id="cd03801">
    <property type="entry name" value="GT4_PimA-like"/>
    <property type="match status" value="1"/>
</dbReference>
<dbReference type="InterPro" id="IPR001296">
    <property type="entry name" value="Glyco_trans_1"/>
</dbReference>
<accession>A0ABW8SEZ7</accession>